<evidence type="ECO:0000259" key="2">
    <source>
        <dbReference type="PROSITE" id="PS50801"/>
    </source>
</evidence>
<sequence>MADGSDETPITALLRSRREPILDRWIGLVSEAVRGRITEGEIRLELTELYDLVEQAFSADGTAAGELRAALSEISRSRARQGFSPKETAVSVFALKKAMYEQVRASQDQGAFGALLDFTSFVDELGLVTFETYAAAREQIIADQAEQLLELSTPVVKLWEDVVAVPLVGTLDSARTQVVLETLLQTLVDTGSRFAVIDITGVPAVDTEVAQHLMKAVLAARLMGTHCVISGIRPQIAQTIVALGIEFGDIVTKATMADALSYVLERCGRRVVPSADSGGTTPHTPRKSGEG</sequence>
<dbReference type="Pfam" id="PF14361">
    <property type="entry name" value="RsbRD_N"/>
    <property type="match status" value="1"/>
</dbReference>
<dbReference type="InterPro" id="IPR002645">
    <property type="entry name" value="STAS_dom"/>
</dbReference>
<dbReference type="Gene3D" id="3.30.750.24">
    <property type="entry name" value="STAS domain"/>
    <property type="match status" value="1"/>
</dbReference>
<accession>A0ABP8CNJ7</accession>
<evidence type="ECO:0000313" key="3">
    <source>
        <dbReference type="EMBL" id="GAA4241307.1"/>
    </source>
</evidence>
<dbReference type="Proteomes" id="UP001501710">
    <property type="component" value="Unassembled WGS sequence"/>
</dbReference>
<dbReference type="PROSITE" id="PS50801">
    <property type="entry name" value="STAS"/>
    <property type="match status" value="1"/>
</dbReference>
<comment type="caution">
    <text evidence="3">The sequence shown here is derived from an EMBL/GenBank/DDBJ whole genome shotgun (WGS) entry which is preliminary data.</text>
</comment>
<reference evidence="4" key="1">
    <citation type="journal article" date="2019" name="Int. J. Syst. Evol. Microbiol.">
        <title>The Global Catalogue of Microorganisms (GCM) 10K type strain sequencing project: providing services to taxonomists for standard genome sequencing and annotation.</title>
        <authorList>
            <consortium name="The Broad Institute Genomics Platform"/>
            <consortium name="The Broad Institute Genome Sequencing Center for Infectious Disease"/>
            <person name="Wu L."/>
            <person name="Ma J."/>
        </authorList>
    </citation>
    <scope>NUCLEOTIDE SEQUENCE [LARGE SCALE GENOMIC DNA]</scope>
    <source>
        <strain evidence="4">JCM 17440</strain>
    </source>
</reference>
<evidence type="ECO:0000313" key="4">
    <source>
        <dbReference type="Proteomes" id="UP001501710"/>
    </source>
</evidence>
<dbReference type="EMBL" id="BAABAS010000027">
    <property type="protein sequence ID" value="GAA4241307.1"/>
    <property type="molecule type" value="Genomic_DNA"/>
</dbReference>
<feature type="domain" description="STAS" evidence="2">
    <location>
        <begin position="152"/>
        <end position="263"/>
    </location>
</feature>
<dbReference type="InterPro" id="IPR025751">
    <property type="entry name" value="RsbRD_N_dom"/>
</dbReference>
<dbReference type="PANTHER" id="PTHR33745">
    <property type="entry name" value="RSBT ANTAGONIST PROTEIN RSBS-RELATED"/>
    <property type="match status" value="1"/>
</dbReference>
<proteinExistence type="predicted"/>
<dbReference type="InterPro" id="IPR036513">
    <property type="entry name" value="STAS_dom_sf"/>
</dbReference>
<evidence type="ECO:0000256" key="1">
    <source>
        <dbReference type="ARBA" id="ARBA00022553"/>
    </source>
</evidence>
<gene>
    <name evidence="3" type="ORF">GCM10022254_69610</name>
</gene>
<dbReference type="PANTHER" id="PTHR33745:SF3">
    <property type="entry name" value="RSBT CO-ANTAGONIST PROTEIN RSBRC"/>
    <property type="match status" value="1"/>
</dbReference>
<dbReference type="Pfam" id="PF01740">
    <property type="entry name" value="STAS"/>
    <property type="match status" value="1"/>
</dbReference>
<dbReference type="SUPFAM" id="SSF52091">
    <property type="entry name" value="SpoIIaa-like"/>
    <property type="match status" value="1"/>
</dbReference>
<dbReference type="InterPro" id="IPR051932">
    <property type="entry name" value="Bact_StressResp_Reg"/>
</dbReference>
<protein>
    <submittedName>
        <fullName evidence="3">STAS domain-containing protein</fullName>
    </submittedName>
</protein>
<keyword evidence="1" id="KW-0597">Phosphoprotein</keyword>
<dbReference type="CDD" id="cd07041">
    <property type="entry name" value="STAS_RsbR_RsbS_like"/>
    <property type="match status" value="1"/>
</dbReference>
<name>A0ABP8CNJ7_9ACTN</name>
<organism evidence="3 4">
    <name type="scientific">Actinomadura meridiana</name>
    <dbReference type="NCBI Taxonomy" id="559626"/>
    <lineage>
        <taxon>Bacteria</taxon>
        <taxon>Bacillati</taxon>
        <taxon>Actinomycetota</taxon>
        <taxon>Actinomycetes</taxon>
        <taxon>Streptosporangiales</taxon>
        <taxon>Thermomonosporaceae</taxon>
        <taxon>Actinomadura</taxon>
    </lineage>
</organism>
<keyword evidence="4" id="KW-1185">Reference proteome</keyword>